<dbReference type="InterPro" id="IPR027417">
    <property type="entry name" value="P-loop_NTPase"/>
</dbReference>
<evidence type="ECO:0000256" key="1">
    <source>
        <dbReference type="ARBA" id="ARBA00005417"/>
    </source>
</evidence>
<dbReference type="InterPro" id="IPR050095">
    <property type="entry name" value="ECF_ABC_transporter_ATP-bd"/>
</dbReference>
<evidence type="ECO:0000259" key="5">
    <source>
        <dbReference type="PROSITE" id="PS50893"/>
    </source>
</evidence>
<name>A0ABX5F8E6_9CHRO</name>
<dbReference type="PANTHER" id="PTHR43553">
    <property type="entry name" value="HEAVY METAL TRANSPORTER"/>
    <property type="match status" value="1"/>
</dbReference>
<reference evidence="6 7" key="1">
    <citation type="submission" date="2018-03" db="EMBL/GenBank/DDBJ databases">
        <title>The ancient ancestry and fast evolution of plastids.</title>
        <authorList>
            <person name="Moore K.R."/>
            <person name="Magnabosco C."/>
            <person name="Momper L."/>
            <person name="Gold D.A."/>
            <person name="Bosak T."/>
            <person name="Fournier G.P."/>
        </authorList>
    </citation>
    <scope>NUCLEOTIDE SEQUENCE [LARGE SCALE GENOMIC DNA]</scope>
    <source>
        <strain evidence="6 7">CCALA 015</strain>
    </source>
</reference>
<evidence type="ECO:0000256" key="4">
    <source>
        <dbReference type="ARBA" id="ARBA00022840"/>
    </source>
</evidence>
<dbReference type="SUPFAM" id="SSF52540">
    <property type="entry name" value="P-loop containing nucleoside triphosphate hydrolases"/>
    <property type="match status" value="1"/>
</dbReference>
<dbReference type="RefSeq" id="WP_106221846.1">
    <property type="nucleotide sequence ID" value="NZ_PVWP01000007.1"/>
</dbReference>
<evidence type="ECO:0000256" key="3">
    <source>
        <dbReference type="ARBA" id="ARBA00022741"/>
    </source>
</evidence>
<dbReference type="InterPro" id="IPR015856">
    <property type="entry name" value="ABC_transpr_CbiO/EcfA_su"/>
</dbReference>
<keyword evidence="7" id="KW-1185">Reference proteome</keyword>
<dbReference type="PANTHER" id="PTHR43553:SF3">
    <property type="entry name" value="ABC TRANSPORTER ATP-BINDING PROTEIN MODF"/>
    <property type="match status" value="1"/>
</dbReference>
<evidence type="ECO:0000256" key="2">
    <source>
        <dbReference type="ARBA" id="ARBA00022448"/>
    </source>
</evidence>
<comment type="caution">
    <text evidence="6">The sequence shown here is derived from an EMBL/GenBank/DDBJ whole genome shotgun (WGS) entry which is preliminary data.</text>
</comment>
<feature type="domain" description="ABC transporter" evidence="5">
    <location>
        <begin position="9"/>
        <end position="249"/>
    </location>
</feature>
<dbReference type="InterPro" id="IPR003593">
    <property type="entry name" value="AAA+_ATPase"/>
</dbReference>
<accession>A0ABX5F8E6</accession>
<evidence type="ECO:0000313" key="6">
    <source>
        <dbReference type="EMBL" id="PSB37028.1"/>
    </source>
</evidence>
<gene>
    <name evidence="6" type="ORF">C7B81_11495</name>
</gene>
<keyword evidence="3" id="KW-0547">Nucleotide-binding</keyword>
<keyword evidence="2" id="KW-0813">Transport</keyword>
<protein>
    <submittedName>
        <fullName evidence="6">Molybdenum ABC transporter ATP-binding protein</fullName>
    </submittedName>
</protein>
<dbReference type="InterPro" id="IPR003439">
    <property type="entry name" value="ABC_transporter-like_ATP-bd"/>
</dbReference>
<proteinExistence type="inferred from homology"/>
<sequence>MSTPPSAYLELEAVEAWLGPRRVFEDLSLRLFRGESTAVLGPNGSGKSSLVKLLSRELYPVVKPGSCLRIFGSETVNLWQLRSRIGLVSQDLHAAYVGRVPADDVVLSGFFGSVGIGRSQVATGAQRRRVAELMEQLGLADLAERPYGQLSEGQRRRLLLARALVHGPEVLVLDEPTNGLDLKAKHQLLAILRGLARAGTTLLLVTHQIEAVLPEIRRCVLLREGRVVGDGPSDALLQDAPLSALFATPLRVCEANGYRQVLPAD</sequence>
<dbReference type="GO" id="GO:0005524">
    <property type="term" value="F:ATP binding"/>
    <property type="evidence" value="ECO:0007669"/>
    <property type="project" value="UniProtKB-KW"/>
</dbReference>
<evidence type="ECO:0000313" key="7">
    <source>
        <dbReference type="Proteomes" id="UP000238218"/>
    </source>
</evidence>
<comment type="similarity">
    <text evidence="1">Belongs to the ABC transporter superfamily.</text>
</comment>
<dbReference type="Pfam" id="PF00005">
    <property type="entry name" value="ABC_tran"/>
    <property type="match status" value="1"/>
</dbReference>
<dbReference type="CDD" id="cd03225">
    <property type="entry name" value="ABC_cobalt_CbiO_domain1"/>
    <property type="match status" value="1"/>
</dbReference>
<dbReference type="Proteomes" id="UP000238218">
    <property type="component" value="Unassembled WGS sequence"/>
</dbReference>
<dbReference type="EMBL" id="PVWP01000007">
    <property type="protein sequence ID" value="PSB37028.1"/>
    <property type="molecule type" value="Genomic_DNA"/>
</dbReference>
<dbReference type="SMART" id="SM00382">
    <property type="entry name" value="AAA"/>
    <property type="match status" value="1"/>
</dbReference>
<organism evidence="6 7">
    <name type="scientific">Aphanothece cf. minutissima CCALA 015</name>
    <dbReference type="NCBI Taxonomy" id="2107695"/>
    <lineage>
        <taxon>Bacteria</taxon>
        <taxon>Bacillati</taxon>
        <taxon>Cyanobacteriota</taxon>
        <taxon>Cyanophyceae</taxon>
        <taxon>Oscillatoriophycideae</taxon>
        <taxon>Chroococcales</taxon>
        <taxon>Aphanothecaceae</taxon>
        <taxon>Aphanothece</taxon>
    </lineage>
</organism>
<dbReference type="PROSITE" id="PS50893">
    <property type="entry name" value="ABC_TRANSPORTER_2"/>
    <property type="match status" value="1"/>
</dbReference>
<dbReference type="Gene3D" id="3.40.50.300">
    <property type="entry name" value="P-loop containing nucleotide triphosphate hydrolases"/>
    <property type="match status" value="1"/>
</dbReference>
<keyword evidence="4 6" id="KW-0067">ATP-binding</keyword>